<feature type="compositionally biased region" description="Polar residues" evidence="1">
    <location>
        <begin position="14"/>
        <end position="29"/>
    </location>
</feature>
<gene>
    <name evidence="2" type="ORF">TTEB3V08_LOCUS2946</name>
</gene>
<sequence>MSERIAGGRDCLDRNSSVSPSSGKSCTGQQEDRARRWMLSLPRYECRVRFSEQTTVVLVFEASSCEAK</sequence>
<accession>A0A7R9FL94</accession>
<organism evidence="2">
    <name type="scientific">Timema tahoe</name>
    <dbReference type="NCBI Taxonomy" id="61484"/>
    <lineage>
        <taxon>Eukaryota</taxon>
        <taxon>Metazoa</taxon>
        <taxon>Ecdysozoa</taxon>
        <taxon>Arthropoda</taxon>
        <taxon>Hexapoda</taxon>
        <taxon>Insecta</taxon>
        <taxon>Pterygota</taxon>
        <taxon>Neoptera</taxon>
        <taxon>Polyneoptera</taxon>
        <taxon>Phasmatodea</taxon>
        <taxon>Timematodea</taxon>
        <taxon>Timematoidea</taxon>
        <taxon>Timematidae</taxon>
        <taxon>Timema</taxon>
    </lineage>
</organism>
<protein>
    <submittedName>
        <fullName evidence="2">Uncharacterized protein</fullName>
    </submittedName>
</protein>
<reference evidence="2" key="1">
    <citation type="submission" date="2020-11" db="EMBL/GenBank/DDBJ databases">
        <authorList>
            <person name="Tran Van P."/>
        </authorList>
    </citation>
    <scope>NUCLEOTIDE SEQUENCE</scope>
</reference>
<feature type="region of interest" description="Disordered" evidence="1">
    <location>
        <begin position="1"/>
        <end position="32"/>
    </location>
</feature>
<proteinExistence type="predicted"/>
<dbReference type="AlphaFoldDB" id="A0A7R9FL94"/>
<dbReference type="EMBL" id="OE000735">
    <property type="protein sequence ID" value="CAD7454853.1"/>
    <property type="molecule type" value="Genomic_DNA"/>
</dbReference>
<evidence type="ECO:0000256" key="1">
    <source>
        <dbReference type="SAM" id="MobiDB-lite"/>
    </source>
</evidence>
<evidence type="ECO:0000313" key="2">
    <source>
        <dbReference type="EMBL" id="CAD7454853.1"/>
    </source>
</evidence>
<feature type="compositionally biased region" description="Basic and acidic residues" evidence="1">
    <location>
        <begin position="1"/>
        <end position="13"/>
    </location>
</feature>
<name>A0A7R9FL94_9NEOP</name>